<dbReference type="Proteomes" id="UP001558613">
    <property type="component" value="Unassembled WGS sequence"/>
</dbReference>
<comment type="caution">
    <text evidence="2">The sequence shown here is derived from an EMBL/GenBank/DDBJ whole genome shotgun (WGS) entry which is preliminary data.</text>
</comment>
<name>A0ABR3MJD0_9TELE</name>
<reference evidence="2 3" key="1">
    <citation type="submission" date="2023-09" db="EMBL/GenBank/DDBJ databases">
        <authorList>
            <person name="Wang M."/>
        </authorList>
    </citation>
    <scope>NUCLEOTIDE SEQUENCE [LARGE SCALE GENOMIC DNA]</scope>
    <source>
        <strain evidence="2">GT-2023</strain>
        <tissue evidence="2">Liver</tissue>
    </source>
</reference>
<feature type="region of interest" description="Disordered" evidence="1">
    <location>
        <begin position="185"/>
        <end position="216"/>
    </location>
</feature>
<evidence type="ECO:0000256" key="1">
    <source>
        <dbReference type="SAM" id="MobiDB-lite"/>
    </source>
</evidence>
<evidence type="ECO:0000313" key="3">
    <source>
        <dbReference type="Proteomes" id="UP001558613"/>
    </source>
</evidence>
<feature type="compositionally biased region" description="Basic and acidic residues" evidence="1">
    <location>
        <begin position="194"/>
        <end position="203"/>
    </location>
</feature>
<dbReference type="EMBL" id="JAYMGO010000011">
    <property type="protein sequence ID" value="KAL1265125.1"/>
    <property type="molecule type" value="Genomic_DNA"/>
</dbReference>
<gene>
    <name evidence="2" type="ORF">QQF64_003152</name>
</gene>
<keyword evidence="3" id="KW-1185">Reference proteome</keyword>
<proteinExistence type="predicted"/>
<accession>A0ABR3MJD0</accession>
<organism evidence="2 3">
    <name type="scientific">Cirrhinus molitorella</name>
    <name type="common">mud carp</name>
    <dbReference type="NCBI Taxonomy" id="172907"/>
    <lineage>
        <taxon>Eukaryota</taxon>
        <taxon>Metazoa</taxon>
        <taxon>Chordata</taxon>
        <taxon>Craniata</taxon>
        <taxon>Vertebrata</taxon>
        <taxon>Euteleostomi</taxon>
        <taxon>Actinopterygii</taxon>
        <taxon>Neopterygii</taxon>
        <taxon>Teleostei</taxon>
        <taxon>Ostariophysi</taxon>
        <taxon>Cypriniformes</taxon>
        <taxon>Cyprinidae</taxon>
        <taxon>Labeoninae</taxon>
        <taxon>Labeonini</taxon>
        <taxon>Cirrhinus</taxon>
    </lineage>
</organism>
<sequence length="216" mass="24106">MLLGEGLIGTGPWWVVSPELQPVQITFASLISASHLLTFSPITRQDVLLCSSSSSAAECYSNRAVIDSARERQGREERRFKHNFSDSHSSLRQEIYARNVRKFVSERADSAGLIHSSLSTVSATGKVGQNPNTQSCQPEASLQTINDFLFKAQVDNINLFKVQKYFEKSMISQKLCGFVEKYEGSGVNTHSSSKNKENRRTEGLGRFLQTLQNKPK</sequence>
<evidence type="ECO:0000313" key="2">
    <source>
        <dbReference type="EMBL" id="KAL1265125.1"/>
    </source>
</evidence>
<protein>
    <submittedName>
        <fullName evidence="2">Uncharacterized protein</fullName>
    </submittedName>
</protein>